<dbReference type="Proteomes" id="UP000265509">
    <property type="component" value="Unassembled WGS sequence"/>
</dbReference>
<dbReference type="AlphaFoldDB" id="A0A3L7DW79"/>
<dbReference type="InterPro" id="IPR025528">
    <property type="entry name" value="BrnA_antitoxin"/>
</dbReference>
<comment type="caution">
    <text evidence="1">The sequence shown here is derived from an EMBL/GenBank/DDBJ whole genome shotgun (WGS) entry which is preliminary data.</text>
</comment>
<proteinExistence type="predicted"/>
<keyword evidence="2" id="KW-1185">Reference proteome</keyword>
<gene>
    <name evidence="1" type="ORF">DWB85_11155</name>
</gene>
<name>A0A3L7DW79_9GAMM</name>
<dbReference type="OrthoDB" id="5297245at2"/>
<organism evidence="1 2">
    <name type="scientific">Seongchinamella sediminis</name>
    <dbReference type="NCBI Taxonomy" id="2283635"/>
    <lineage>
        <taxon>Bacteria</taxon>
        <taxon>Pseudomonadati</taxon>
        <taxon>Pseudomonadota</taxon>
        <taxon>Gammaproteobacteria</taxon>
        <taxon>Cellvibrionales</taxon>
        <taxon>Halieaceae</taxon>
        <taxon>Seongchinamella</taxon>
    </lineage>
</organism>
<accession>A0A3L7DW79</accession>
<reference evidence="1 2" key="1">
    <citation type="submission" date="2018-07" db="EMBL/GenBank/DDBJ databases">
        <title>Halioglobus sp. genome submission.</title>
        <authorList>
            <person name="Ye M.-Q."/>
            <person name="Du Z.-J."/>
        </authorList>
    </citation>
    <scope>NUCLEOTIDE SEQUENCE [LARGE SCALE GENOMIC DNA]</scope>
    <source>
        <strain evidence="1 2">U0301</strain>
    </source>
</reference>
<sequence length="69" mass="8308">MRKHYDFSESIPNPYAQKLKKQITIRLDEDTIAYFKEMAEEKGIPYQSLINLYLRDCAQSHRDLKLQWS</sequence>
<dbReference type="Pfam" id="PF14384">
    <property type="entry name" value="BrnA_antitoxin"/>
    <property type="match status" value="1"/>
</dbReference>
<dbReference type="EMBL" id="QRAN01000011">
    <property type="protein sequence ID" value="RLQ21574.1"/>
    <property type="molecule type" value="Genomic_DNA"/>
</dbReference>
<dbReference type="RefSeq" id="WP_117954564.1">
    <property type="nucleotide sequence ID" value="NZ_QRAN01000011.1"/>
</dbReference>
<evidence type="ECO:0000313" key="1">
    <source>
        <dbReference type="EMBL" id="RLQ21574.1"/>
    </source>
</evidence>
<evidence type="ECO:0000313" key="2">
    <source>
        <dbReference type="Proteomes" id="UP000265509"/>
    </source>
</evidence>
<protein>
    <submittedName>
        <fullName evidence="1">Antitoxin</fullName>
    </submittedName>
</protein>